<keyword evidence="1" id="KW-0812">Transmembrane</keyword>
<dbReference type="HOGENOM" id="CLU_1811616_0_0_6"/>
<dbReference type="AlphaFoldDB" id="D0SGV2"/>
<gene>
    <name evidence="2" type="ORF">HMPREF0016_03075</name>
</gene>
<reference evidence="3" key="1">
    <citation type="journal article" date="2012" name="PLoS ONE">
        <title>The success of Acinetobacter species; genetic, metabolic and virulence attributes.</title>
        <authorList>
            <person name="Peleg A.Y."/>
            <person name="de Breij A."/>
            <person name="Adams M.D."/>
            <person name="Cerqueira G.M."/>
            <person name="Mocali S."/>
            <person name="Galardini M."/>
            <person name="Nibbering P.H."/>
            <person name="Earl A.M."/>
            <person name="Ward D.V."/>
            <person name="Paterson D.L."/>
            <person name="Seifert H."/>
            <person name="Dijkshoorn L."/>
        </authorList>
    </citation>
    <scope>NUCLEOTIDE SEQUENCE [LARGE SCALE GENOMIC DNA]</scope>
    <source>
        <strain evidence="3">SH046</strain>
    </source>
</reference>
<evidence type="ECO:0000256" key="1">
    <source>
        <dbReference type="SAM" id="Phobius"/>
    </source>
</evidence>
<evidence type="ECO:0000313" key="3">
    <source>
        <dbReference type="Proteomes" id="UP000012047"/>
    </source>
</evidence>
<organism evidence="2 3">
    <name type="scientific">Acinetobacter johnsonii SH046</name>
    <dbReference type="NCBI Taxonomy" id="575586"/>
    <lineage>
        <taxon>Bacteria</taxon>
        <taxon>Pseudomonadati</taxon>
        <taxon>Pseudomonadota</taxon>
        <taxon>Gammaproteobacteria</taxon>
        <taxon>Moraxellales</taxon>
        <taxon>Moraxellaceae</taxon>
        <taxon>Acinetobacter</taxon>
    </lineage>
</organism>
<keyword evidence="1" id="KW-1133">Transmembrane helix</keyword>
<keyword evidence="1" id="KW-0472">Membrane</keyword>
<sequence length="142" mass="16284">MKEFIVDSYSMISVLATNNAMLVMLVVLLSLIGYKLSKFMGLIKNLVGLGLFLGVIYYLPINDRLNKDLLNLAASVKENHVINSEFEKYRNMICSESDKINLWEYKQLSDAFIKDVDKQLEEKKMFSINNDEIFNVKNICGS</sequence>
<feature type="transmembrane region" description="Helical" evidence="1">
    <location>
        <begin position="12"/>
        <end position="33"/>
    </location>
</feature>
<dbReference type="RefSeq" id="WP_004895643.1">
    <property type="nucleotide sequence ID" value="NZ_GG704974.1"/>
</dbReference>
<name>D0SGV2_ACIJO</name>
<accession>D0SGV2</accession>
<protein>
    <submittedName>
        <fullName evidence="2">Uncharacterized protein</fullName>
    </submittedName>
</protein>
<evidence type="ECO:0000313" key="2">
    <source>
        <dbReference type="EMBL" id="EEY94808.1"/>
    </source>
</evidence>
<dbReference type="EMBL" id="GG704974">
    <property type="protein sequence ID" value="EEY94808.1"/>
    <property type="molecule type" value="Genomic_DNA"/>
</dbReference>
<proteinExistence type="predicted"/>
<feature type="transmembrane region" description="Helical" evidence="1">
    <location>
        <begin position="39"/>
        <end position="59"/>
    </location>
</feature>
<dbReference type="Proteomes" id="UP000012047">
    <property type="component" value="Unassembled WGS sequence"/>
</dbReference>